<evidence type="ECO:0000313" key="1">
    <source>
        <dbReference type="EMBL" id="KYP58600.1"/>
    </source>
</evidence>
<sequence length="115" mass="12798">ETICLGIIRRPNKYTIKFLLTLEHTTRYGGAFVISIKLKINVIYDMPVTLPQGQVMSLNLITIKRSNGSKRDEPVAFESLNESSNALSESVGVSLEMLVVYVDSVQIVIFYDGGE</sequence>
<name>A0A151SUX5_CAJCA</name>
<dbReference type="AlphaFoldDB" id="A0A151SUX5"/>
<proteinExistence type="predicted"/>
<organism evidence="1 2">
    <name type="scientific">Cajanus cajan</name>
    <name type="common">Pigeon pea</name>
    <name type="synonym">Cajanus indicus</name>
    <dbReference type="NCBI Taxonomy" id="3821"/>
    <lineage>
        <taxon>Eukaryota</taxon>
        <taxon>Viridiplantae</taxon>
        <taxon>Streptophyta</taxon>
        <taxon>Embryophyta</taxon>
        <taxon>Tracheophyta</taxon>
        <taxon>Spermatophyta</taxon>
        <taxon>Magnoliopsida</taxon>
        <taxon>eudicotyledons</taxon>
        <taxon>Gunneridae</taxon>
        <taxon>Pentapetalae</taxon>
        <taxon>rosids</taxon>
        <taxon>fabids</taxon>
        <taxon>Fabales</taxon>
        <taxon>Fabaceae</taxon>
        <taxon>Papilionoideae</taxon>
        <taxon>50 kb inversion clade</taxon>
        <taxon>NPAAA clade</taxon>
        <taxon>indigoferoid/millettioid clade</taxon>
        <taxon>Phaseoleae</taxon>
        <taxon>Cajanus</taxon>
    </lineage>
</organism>
<keyword evidence="2" id="KW-1185">Reference proteome</keyword>
<protein>
    <submittedName>
        <fullName evidence="1">Uncharacterized protein</fullName>
    </submittedName>
</protein>
<dbReference type="Proteomes" id="UP000075243">
    <property type="component" value="Chromosome 10"/>
</dbReference>
<dbReference type="Gramene" id="C.cajan_13599.t">
    <property type="protein sequence ID" value="C.cajan_13599.t"/>
    <property type="gene ID" value="C.cajan_13599"/>
</dbReference>
<reference evidence="1 2" key="1">
    <citation type="journal article" date="2012" name="Nat. Biotechnol.">
        <title>Draft genome sequence of pigeonpea (Cajanus cajan), an orphan legume crop of resource-poor farmers.</title>
        <authorList>
            <person name="Varshney R.K."/>
            <person name="Chen W."/>
            <person name="Li Y."/>
            <person name="Bharti A.K."/>
            <person name="Saxena R.K."/>
            <person name="Schlueter J.A."/>
            <person name="Donoghue M.T."/>
            <person name="Azam S."/>
            <person name="Fan G."/>
            <person name="Whaley A.M."/>
            <person name="Farmer A.D."/>
            <person name="Sheridan J."/>
            <person name="Iwata A."/>
            <person name="Tuteja R."/>
            <person name="Penmetsa R.V."/>
            <person name="Wu W."/>
            <person name="Upadhyaya H.D."/>
            <person name="Yang S.P."/>
            <person name="Shah T."/>
            <person name="Saxena K.B."/>
            <person name="Michael T."/>
            <person name="McCombie W.R."/>
            <person name="Yang B."/>
            <person name="Zhang G."/>
            <person name="Yang H."/>
            <person name="Wang J."/>
            <person name="Spillane C."/>
            <person name="Cook D.R."/>
            <person name="May G.D."/>
            <person name="Xu X."/>
            <person name="Jackson S.A."/>
        </authorList>
    </citation>
    <scope>NUCLEOTIDE SEQUENCE [LARGE SCALE GENOMIC DNA]</scope>
    <source>
        <strain evidence="2">cv. Asha</strain>
    </source>
</reference>
<dbReference type="EMBL" id="CM003612">
    <property type="protein sequence ID" value="KYP58600.1"/>
    <property type="molecule type" value="Genomic_DNA"/>
</dbReference>
<evidence type="ECO:0000313" key="2">
    <source>
        <dbReference type="Proteomes" id="UP000075243"/>
    </source>
</evidence>
<feature type="non-terminal residue" evidence="1">
    <location>
        <position position="1"/>
    </location>
</feature>
<gene>
    <name evidence="1" type="ORF">KK1_014014</name>
</gene>
<accession>A0A151SUX5</accession>